<dbReference type="RefSeq" id="WP_037440339.1">
    <property type="nucleotide sequence ID" value="NZ_JNFF01000048.1"/>
</dbReference>
<name>A0A081PHM5_9SPHI</name>
<dbReference type="EMBL" id="JNFF01000048">
    <property type="protein sequence ID" value="KEQ30198.1"/>
    <property type="molecule type" value="Genomic_DNA"/>
</dbReference>
<dbReference type="AlphaFoldDB" id="A0A081PHM5"/>
<proteinExistence type="predicted"/>
<organism evidence="1 2">
    <name type="scientific">Pedobacter antarcticus 4BY</name>
    <dbReference type="NCBI Taxonomy" id="1358423"/>
    <lineage>
        <taxon>Bacteria</taxon>
        <taxon>Pseudomonadati</taxon>
        <taxon>Bacteroidota</taxon>
        <taxon>Sphingobacteriia</taxon>
        <taxon>Sphingobacteriales</taxon>
        <taxon>Sphingobacteriaceae</taxon>
        <taxon>Pedobacter</taxon>
    </lineage>
</organism>
<gene>
    <name evidence="1" type="ORF">N180_06620</name>
</gene>
<accession>A0A081PHM5</accession>
<dbReference type="Proteomes" id="UP000028007">
    <property type="component" value="Unassembled WGS sequence"/>
</dbReference>
<comment type="caution">
    <text evidence="1">The sequence shown here is derived from an EMBL/GenBank/DDBJ whole genome shotgun (WGS) entry which is preliminary data.</text>
</comment>
<dbReference type="eggNOG" id="ENOG502ZBN8">
    <property type="taxonomic scope" value="Bacteria"/>
</dbReference>
<evidence type="ECO:0000313" key="1">
    <source>
        <dbReference type="EMBL" id="KEQ30198.1"/>
    </source>
</evidence>
<dbReference type="OrthoDB" id="979262at2"/>
<evidence type="ECO:0000313" key="2">
    <source>
        <dbReference type="Proteomes" id="UP000028007"/>
    </source>
</evidence>
<keyword evidence="2" id="KW-1185">Reference proteome</keyword>
<reference evidence="1 2" key="1">
    <citation type="journal article" date="1992" name="Int. J. Syst. Bacteriol.">
        <title>Sphingobacterium antarcticus sp. nov. a Psychrotrophic Bacterium from the Soils of Schirmacher Oasis, Antarctica.</title>
        <authorList>
            <person name="Shivaji S."/>
            <person name="Ray M.K."/>
            <person name="Rao N.S."/>
            <person name="Saiserr L."/>
            <person name="Jagannadham M.V."/>
            <person name="Kumar G.S."/>
            <person name="Reddy G."/>
            <person name="Bhargava P.M."/>
        </authorList>
    </citation>
    <scope>NUCLEOTIDE SEQUENCE [LARGE SCALE GENOMIC DNA]</scope>
    <source>
        <strain evidence="1 2">4BY</strain>
    </source>
</reference>
<protein>
    <submittedName>
        <fullName evidence="1">Uncharacterized protein</fullName>
    </submittedName>
</protein>
<sequence>MEALSDLKTFAKILTNKGYNGYFHTQGAYAGKLKDSISDYLESCQKGADSLPKQDLLLTGYLQWSGDDKPRVECNMWIKYLNGKFSLSRMEIAKKDGFGQLLKKAELANLSVISAPKLTEAVALVNDAPKQQAGKSPKRFKL</sequence>